<keyword evidence="1" id="KW-0812">Transmembrane</keyword>
<name>A0A1R0WUV9_9BACL</name>
<evidence type="ECO:0008006" key="4">
    <source>
        <dbReference type="Google" id="ProtNLM"/>
    </source>
</evidence>
<comment type="caution">
    <text evidence="2">The sequence shown here is derived from an EMBL/GenBank/DDBJ whole genome shotgun (WGS) entry which is preliminary data.</text>
</comment>
<protein>
    <recommendedName>
        <fullName evidence="4">Major facilitator superfamily (MFS) profile domain-containing protein</fullName>
    </recommendedName>
</protein>
<proteinExistence type="predicted"/>
<feature type="transmembrane region" description="Helical" evidence="1">
    <location>
        <begin position="101"/>
        <end position="125"/>
    </location>
</feature>
<feature type="transmembrane region" description="Helical" evidence="1">
    <location>
        <begin position="12"/>
        <end position="31"/>
    </location>
</feature>
<dbReference type="EMBL" id="MKQP01000071">
    <property type="protein sequence ID" value="OMD21901.1"/>
    <property type="molecule type" value="Genomic_DNA"/>
</dbReference>
<organism evidence="2 3">
    <name type="scientific">Paenibacillus odorifer</name>
    <dbReference type="NCBI Taxonomy" id="189426"/>
    <lineage>
        <taxon>Bacteria</taxon>
        <taxon>Bacillati</taxon>
        <taxon>Bacillota</taxon>
        <taxon>Bacilli</taxon>
        <taxon>Bacillales</taxon>
        <taxon>Paenibacillaceae</taxon>
        <taxon>Paenibacillus</taxon>
    </lineage>
</organism>
<keyword evidence="1" id="KW-0472">Membrane</keyword>
<sequence length="131" mass="14642">MKFLPAAKSKSWFLWMTVYAILLWLLFPLHRFVMLAQEMDATLLLRFALFSVVVAGIVNTLGWLGARLLWVFSTAGIIIGAAFMLGYTYQEMSGWEDLAGFLAFSLFSCAGFALGLLAEGIRLLYKRASKS</sequence>
<dbReference type="Proteomes" id="UP000187465">
    <property type="component" value="Unassembled WGS sequence"/>
</dbReference>
<accession>A0A1R0WUV9</accession>
<evidence type="ECO:0000256" key="1">
    <source>
        <dbReference type="SAM" id="Phobius"/>
    </source>
</evidence>
<feature type="transmembrane region" description="Helical" evidence="1">
    <location>
        <begin position="68"/>
        <end position="89"/>
    </location>
</feature>
<evidence type="ECO:0000313" key="3">
    <source>
        <dbReference type="Proteomes" id="UP000187465"/>
    </source>
</evidence>
<dbReference type="RefSeq" id="WP_076099011.1">
    <property type="nucleotide sequence ID" value="NZ_MKQK01000052.1"/>
</dbReference>
<gene>
    <name evidence="2" type="ORF">BJP51_31750</name>
</gene>
<feature type="transmembrane region" description="Helical" evidence="1">
    <location>
        <begin position="43"/>
        <end position="61"/>
    </location>
</feature>
<reference evidence="2 3" key="1">
    <citation type="submission" date="2016-10" db="EMBL/GenBank/DDBJ databases">
        <title>Paenibacillus species isolates.</title>
        <authorList>
            <person name="Beno S.M."/>
        </authorList>
    </citation>
    <scope>NUCLEOTIDE SEQUENCE [LARGE SCALE GENOMIC DNA]</scope>
    <source>
        <strain evidence="2 3">FSL H7-0604</strain>
    </source>
</reference>
<dbReference type="AlphaFoldDB" id="A0A1R0WUV9"/>
<evidence type="ECO:0000313" key="2">
    <source>
        <dbReference type="EMBL" id="OMD21901.1"/>
    </source>
</evidence>
<keyword evidence="1" id="KW-1133">Transmembrane helix</keyword>